<sequence>MPDVVVNHDELEKLAQDISAAQEKMQGMADIDVNSTNLGSEKIKSALNDFLEGDKDP</sequence>
<organism evidence="1 2">
    <name type="scientific">Alloscardovia venturai</name>
    <dbReference type="NCBI Taxonomy" id="1769421"/>
    <lineage>
        <taxon>Bacteria</taxon>
        <taxon>Bacillati</taxon>
        <taxon>Actinomycetota</taxon>
        <taxon>Actinomycetes</taxon>
        <taxon>Bifidobacteriales</taxon>
        <taxon>Bifidobacteriaceae</taxon>
        <taxon>Alloscardovia</taxon>
    </lineage>
</organism>
<reference evidence="2" key="1">
    <citation type="journal article" date="2019" name="Int. J. Syst. Evol. Microbiol.">
        <title>The Global Catalogue of Microorganisms (GCM) 10K type strain sequencing project: providing services to taxonomists for standard genome sequencing and annotation.</title>
        <authorList>
            <consortium name="The Broad Institute Genomics Platform"/>
            <consortium name="The Broad Institute Genome Sequencing Center for Infectious Disease"/>
            <person name="Wu L."/>
            <person name="Ma J."/>
        </authorList>
    </citation>
    <scope>NUCLEOTIDE SEQUENCE [LARGE SCALE GENOMIC DNA]</scope>
    <source>
        <strain evidence="2">CCM 8604</strain>
    </source>
</reference>
<dbReference type="EMBL" id="JBHTHQ010000023">
    <property type="protein sequence ID" value="MFD0705590.1"/>
    <property type="molecule type" value="Genomic_DNA"/>
</dbReference>
<name>A0ABW2Y659_9BIFI</name>
<evidence type="ECO:0000313" key="2">
    <source>
        <dbReference type="Proteomes" id="UP001597036"/>
    </source>
</evidence>
<accession>A0ABW2Y659</accession>
<comment type="caution">
    <text evidence="1">The sequence shown here is derived from an EMBL/GenBank/DDBJ whole genome shotgun (WGS) entry which is preliminary data.</text>
</comment>
<proteinExistence type="predicted"/>
<evidence type="ECO:0000313" key="1">
    <source>
        <dbReference type="EMBL" id="MFD0705590.1"/>
    </source>
</evidence>
<dbReference type="RefSeq" id="WP_377939332.1">
    <property type="nucleotide sequence ID" value="NZ_JBHTHQ010000023.1"/>
</dbReference>
<dbReference type="Proteomes" id="UP001597036">
    <property type="component" value="Unassembled WGS sequence"/>
</dbReference>
<keyword evidence="2" id="KW-1185">Reference proteome</keyword>
<gene>
    <name evidence="1" type="ORF">ACFQY8_07525</name>
</gene>
<protein>
    <submittedName>
        <fullName evidence="1">Uncharacterized protein</fullName>
    </submittedName>
</protein>